<dbReference type="Proteomes" id="UP000289738">
    <property type="component" value="Chromosome A09"/>
</dbReference>
<comment type="caution">
    <text evidence="2">The sequence shown here is derived from an EMBL/GenBank/DDBJ whole genome shotgun (WGS) entry which is preliminary data.</text>
</comment>
<evidence type="ECO:0000313" key="2">
    <source>
        <dbReference type="EMBL" id="RYR39938.1"/>
    </source>
</evidence>
<gene>
    <name evidence="2" type="ORF">Ahy_A09g045577</name>
</gene>
<proteinExistence type="predicted"/>
<dbReference type="EMBL" id="SDMP01000009">
    <property type="protein sequence ID" value="RYR39938.1"/>
    <property type="molecule type" value="Genomic_DNA"/>
</dbReference>
<sequence>MKGPPMTFIFHQGENFKNDEKRSRIYEPDNTEVLMGIDGDTLDVFFVKGYYKELGYARGDICWWKVPWLSLESGLRKLETDKDLLKMCKTCRRNHIIFFEHGVSEPHVVECMSEEDDVILPTNASLLKLPSTQPAMQATKIASQPKTYGKKQVVLHQFSLQLSLN</sequence>
<dbReference type="Pfam" id="PF26130">
    <property type="entry name" value="PB1-like"/>
    <property type="match status" value="1"/>
</dbReference>
<dbReference type="InterPro" id="IPR058594">
    <property type="entry name" value="PB1-like_dom_pln"/>
</dbReference>
<feature type="domain" description="PB1-like" evidence="1">
    <location>
        <begin position="5"/>
        <end position="95"/>
    </location>
</feature>
<keyword evidence="3" id="KW-1185">Reference proteome</keyword>
<accession>A0A445BMN9</accession>
<protein>
    <recommendedName>
        <fullName evidence="1">PB1-like domain-containing protein</fullName>
    </recommendedName>
</protein>
<evidence type="ECO:0000259" key="1">
    <source>
        <dbReference type="Pfam" id="PF26130"/>
    </source>
</evidence>
<organism evidence="2 3">
    <name type="scientific">Arachis hypogaea</name>
    <name type="common">Peanut</name>
    <dbReference type="NCBI Taxonomy" id="3818"/>
    <lineage>
        <taxon>Eukaryota</taxon>
        <taxon>Viridiplantae</taxon>
        <taxon>Streptophyta</taxon>
        <taxon>Embryophyta</taxon>
        <taxon>Tracheophyta</taxon>
        <taxon>Spermatophyta</taxon>
        <taxon>Magnoliopsida</taxon>
        <taxon>eudicotyledons</taxon>
        <taxon>Gunneridae</taxon>
        <taxon>Pentapetalae</taxon>
        <taxon>rosids</taxon>
        <taxon>fabids</taxon>
        <taxon>Fabales</taxon>
        <taxon>Fabaceae</taxon>
        <taxon>Papilionoideae</taxon>
        <taxon>50 kb inversion clade</taxon>
        <taxon>dalbergioids sensu lato</taxon>
        <taxon>Dalbergieae</taxon>
        <taxon>Pterocarpus clade</taxon>
        <taxon>Arachis</taxon>
    </lineage>
</organism>
<name>A0A445BMN9_ARAHY</name>
<dbReference type="AlphaFoldDB" id="A0A445BMN9"/>
<reference evidence="2 3" key="1">
    <citation type="submission" date="2019-01" db="EMBL/GenBank/DDBJ databases">
        <title>Sequencing of cultivated peanut Arachis hypogaea provides insights into genome evolution and oil improvement.</title>
        <authorList>
            <person name="Chen X."/>
        </authorList>
    </citation>
    <scope>NUCLEOTIDE SEQUENCE [LARGE SCALE GENOMIC DNA]</scope>
    <source>
        <strain evidence="3">cv. Fuhuasheng</strain>
        <tissue evidence="2">Leaves</tissue>
    </source>
</reference>
<evidence type="ECO:0000313" key="3">
    <source>
        <dbReference type="Proteomes" id="UP000289738"/>
    </source>
</evidence>